<accession>I0Z0E5</accession>
<evidence type="ECO:0000313" key="3">
    <source>
        <dbReference type="Proteomes" id="UP000007264"/>
    </source>
</evidence>
<dbReference type="STRING" id="574566.I0Z0E5"/>
<dbReference type="CDD" id="cd07361">
    <property type="entry name" value="MEMO_like"/>
    <property type="match status" value="1"/>
</dbReference>
<dbReference type="eggNOG" id="KOG3086">
    <property type="taxonomic scope" value="Eukaryota"/>
</dbReference>
<comment type="caution">
    <text evidence="2">The sequence shown here is derived from an EMBL/GenBank/DDBJ whole genome shotgun (WGS) entry which is preliminary data.</text>
</comment>
<protein>
    <submittedName>
        <fullName evidence="2">UPF0103-domain-containing protein</fullName>
    </submittedName>
</protein>
<dbReference type="RefSeq" id="XP_005648658.1">
    <property type="nucleotide sequence ID" value="XM_005648601.1"/>
</dbReference>
<dbReference type="AlphaFoldDB" id="I0Z0E5"/>
<dbReference type="PANTHER" id="PTHR11060:SF0">
    <property type="entry name" value="PROTEIN MEMO1"/>
    <property type="match status" value="1"/>
</dbReference>
<sequence>MPRPHRRPAHAGSWYEDDGTRLASQIENWIGAVPTPRGAHARAIISPHAGYSYCGHVMAHAYKQINPERVSRVFILGPSHHYYTRRCCLSPASSYDTPLGSVSIALDIYQELQATGQFDVIDIDVDEAEHSLELQMGYLAHIMRGRQFQLVPIMVGSLTPEREAAYGRLLAGYLDDPSNVFIISSDFCHWGSRFSYTFNDSSKGPIYKAIEWLDTQGMDIIEQGDPKAFTEYLRRYGNTICGRHPISVFLNMVRSCRTKFEINFENYDQSARVATFRDSSVSYAAAIVTAAAQS</sequence>
<dbReference type="PANTHER" id="PTHR11060">
    <property type="entry name" value="PROTEIN MEMO1"/>
    <property type="match status" value="1"/>
</dbReference>
<reference evidence="2 3" key="1">
    <citation type="journal article" date="2012" name="Genome Biol.">
        <title>The genome of the polar eukaryotic microalga coccomyxa subellipsoidea reveals traits of cold adaptation.</title>
        <authorList>
            <person name="Blanc G."/>
            <person name="Agarkova I."/>
            <person name="Grimwood J."/>
            <person name="Kuo A."/>
            <person name="Brueggeman A."/>
            <person name="Dunigan D."/>
            <person name="Gurnon J."/>
            <person name="Ladunga I."/>
            <person name="Lindquist E."/>
            <person name="Lucas S."/>
            <person name="Pangilinan J."/>
            <person name="Proschold T."/>
            <person name="Salamov A."/>
            <person name="Schmutz J."/>
            <person name="Weeks D."/>
            <person name="Yamada T."/>
            <person name="Claverie J.M."/>
            <person name="Grigoriev I."/>
            <person name="Van Etten J."/>
            <person name="Lomsadze A."/>
            <person name="Borodovsky M."/>
        </authorList>
    </citation>
    <scope>NUCLEOTIDE SEQUENCE [LARGE SCALE GENOMIC DNA]</scope>
    <source>
        <strain evidence="2 3">C-169</strain>
    </source>
</reference>
<proteinExistence type="inferred from homology"/>
<evidence type="ECO:0000313" key="2">
    <source>
        <dbReference type="EMBL" id="EIE24114.1"/>
    </source>
</evidence>
<dbReference type="GeneID" id="17042378"/>
<dbReference type="KEGG" id="csl:COCSUDRAFT_28623"/>
<dbReference type="Proteomes" id="UP000007264">
    <property type="component" value="Unassembled WGS sequence"/>
</dbReference>
<dbReference type="Pfam" id="PF01875">
    <property type="entry name" value="Memo"/>
    <property type="match status" value="1"/>
</dbReference>
<organism evidence="2 3">
    <name type="scientific">Coccomyxa subellipsoidea (strain C-169)</name>
    <name type="common">Green microalga</name>
    <dbReference type="NCBI Taxonomy" id="574566"/>
    <lineage>
        <taxon>Eukaryota</taxon>
        <taxon>Viridiplantae</taxon>
        <taxon>Chlorophyta</taxon>
        <taxon>core chlorophytes</taxon>
        <taxon>Trebouxiophyceae</taxon>
        <taxon>Trebouxiophyceae incertae sedis</taxon>
        <taxon>Coccomyxaceae</taxon>
        <taxon>Coccomyxa</taxon>
        <taxon>Coccomyxa subellipsoidea</taxon>
    </lineage>
</organism>
<evidence type="ECO:0000256" key="1">
    <source>
        <dbReference type="ARBA" id="ARBA00006315"/>
    </source>
</evidence>
<dbReference type="InterPro" id="IPR002737">
    <property type="entry name" value="MEMO1_fam"/>
</dbReference>
<gene>
    <name evidence="2" type="ORF">COCSUDRAFT_28623</name>
</gene>
<keyword evidence="3" id="KW-1185">Reference proteome</keyword>
<dbReference type="EMBL" id="AGSI01000006">
    <property type="protein sequence ID" value="EIE24114.1"/>
    <property type="molecule type" value="Genomic_DNA"/>
</dbReference>
<dbReference type="Gene3D" id="3.40.830.10">
    <property type="entry name" value="LigB-like"/>
    <property type="match status" value="1"/>
</dbReference>
<dbReference type="HAMAP" id="MF_00055">
    <property type="entry name" value="MEMO1"/>
    <property type="match status" value="1"/>
</dbReference>
<comment type="similarity">
    <text evidence="1">Belongs to the MEMO1 family.</text>
</comment>
<dbReference type="NCBIfam" id="TIGR04336">
    <property type="entry name" value="AmmeMemoSam_B"/>
    <property type="match status" value="1"/>
</dbReference>
<dbReference type="OrthoDB" id="417112at2759"/>
<name>I0Z0E5_COCSC</name>